<sequence>MAARAKEQRNKVGCQTTSSQEDKKTGGAFRRSQEQTTSIQISRAPRKLAGLPQTSASTFPQPRDSKGMLRVLSSNLPREMALPAGSSLLTGQSHDMMQLGPRKLLCQHHKPDKEKEKALGWHATVVMKLAQHHSLLQPRVEEADDGKDPGGGAKAAVRKCQQVAQDANRLQQDGAGF</sequence>
<dbReference type="EMBL" id="OX395130">
    <property type="protein sequence ID" value="CAI5774372.1"/>
    <property type="molecule type" value="Genomic_DNA"/>
</dbReference>
<keyword evidence="3" id="KW-1185">Reference proteome</keyword>
<protein>
    <submittedName>
        <fullName evidence="2">Uncharacterized protein</fullName>
    </submittedName>
</protein>
<accession>A0AA35KBJ3</accession>
<feature type="compositionally biased region" description="Basic and acidic residues" evidence="1">
    <location>
        <begin position="1"/>
        <end position="10"/>
    </location>
</feature>
<evidence type="ECO:0000313" key="2">
    <source>
        <dbReference type="EMBL" id="CAI5774372.1"/>
    </source>
</evidence>
<feature type="compositionally biased region" description="Polar residues" evidence="1">
    <location>
        <begin position="162"/>
        <end position="171"/>
    </location>
</feature>
<feature type="region of interest" description="Disordered" evidence="1">
    <location>
        <begin position="140"/>
        <end position="177"/>
    </location>
</feature>
<gene>
    <name evidence="2" type="ORF">PODLI_1B032899</name>
</gene>
<name>A0AA35KBJ3_9SAUR</name>
<feature type="region of interest" description="Disordered" evidence="1">
    <location>
        <begin position="1"/>
        <end position="66"/>
    </location>
</feature>
<dbReference type="AlphaFoldDB" id="A0AA35KBJ3"/>
<reference evidence="2" key="1">
    <citation type="submission" date="2022-12" db="EMBL/GenBank/DDBJ databases">
        <authorList>
            <person name="Alioto T."/>
            <person name="Alioto T."/>
            <person name="Gomez Garrido J."/>
        </authorList>
    </citation>
    <scope>NUCLEOTIDE SEQUENCE</scope>
</reference>
<proteinExistence type="predicted"/>
<evidence type="ECO:0000313" key="3">
    <source>
        <dbReference type="Proteomes" id="UP001178461"/>
    </source>
</evidence>
<evidence type="ECO:0000256" key="1">
    <source>
        <dbReference type="SAM" id="MobiDB-lite"/>
    </source>
</evidence>
<organism evidence="2 3">
    <name type="scientific">Podarcis lilfordi</name>
    <name type="common">Lilford's wall lizard</name>
    <dbReference type="NCBI Taxonomy" id="74358"/>
    <lineage>
        <taxon>Eukaryota</taxon>
        <taxon>Metazoa</taxon>
        <taxon>Chordata</taxon>
        <taxon>Craniata</taxon>
        <taxon>Vertebrata</taxon>
        <taxon>Euteleostomi</taxon>
        <taxon>Lepidosauria</taxon>
        <taxon>Squamata</taxon>
        <taxon>Bifurcata</taxon>
        <taxon>Unidentata</taxon>
        <taxon>Episquamata</taxon>
        <taxon>Laterata</taxon>
        <taxon>Lacertibaenia</taxon>
        <taxon>Lacertidae</taxon>
        <taxon>Podarcis</taxon>
    </lineage>
</organism>
<dbReference type="Proteomes" id="UP001178461">
    <property type="component" value="Chromosome 5"/>
</dbReference>